<comment type="caution">
    <text evidence="6">The sequence shown here is derived from an EMBL/GenBank/DDBJ whole genome shotgun (WGS) entry which is preliminary data.</text>
</comment>
<evidence type="ECO:0000256" key="2">
    <source>
        <dbReference type="ARBA" id="ARBA00022980"/>
    </source>
</evidence>
<dbReference type="Proteomes" id="UP000228859">
    <property type="component" value="Unassembled WGS sequence"/>
</dbReference>
<dbReference type="GO" id="GO:0006412">
    <property type="term" value="P:translation"/>
    <property type="evidence" value="ECO:0007669"/>
    <property type="project" value="UniProtKB-UniRule"/>
</dbReference>
<evidence type="ECO:0000313" key="7">
    <source>
        <dbReference type="Proteomes" id="UP000228859"/>
    </source>
</evidence>
<protein>
    <recommendedName>
        <fullName evidence="4">Large ribosomal subunit protein bL17</fullName>
    </recommendedName>
</protein>
<dbReference type="InterPro" id="IPR047859">
    <property type="entry name" value="Ribosomal_bL17_CS"/>
</dbReference>
<sequence length="116" mass="13093">MRHRHGYRKLGRTSAHREALLTNLSIALIEHGKIETTLIKAKELRSFAEKLITTARAGDANAHRAVFAVLQNKEATKLLLNEVAPKYTERNGGYTRIVKTRIRRGDATPMAYIELV</sequence>
<dbReference type="GO" id="GO:0022625">
    <property type="term" value="C:cytosolic large ribosomal subunit"/>
    <property type="evidence" value="ECO:0007669"/>
    <property type="project" value="TreeGrafter"/>
</dbReference>
<dbReference type="PANTHER" id="PTHR14413">
    <property type="entry name" value="RIBOSOMAL PROTEIN L17"/>
    <property type="match status" value="1"/>
</dbReference>
<comment type="similarity">
    <text evidence="1 4 5">Belongs to the bacterial ribosomal protein bL17 family.</text>
</comment>
<evidence type="ECO:0000313" key="6">
    <source>
        <dbReference type="EMBL" id="DAB39061.1"/>
    </source>
</evidence>
<proteinExistence type="inferred from homology"/>
<dbReference type="PROSITE" id="PS01167">
    <property type="entry name" value="RIBOSOMAL_L17"/>
    <property type="match status" value="1"/>
</dbReference>
<dbReference type="InterPro" id="IPR036373">
    <property type="entry name" value="Ribosomal_bL17_sf"/>
</dbReference>
<organism evidence="6 7">
    <name type="scientific">Sulfuricurvum kujiense</name>
    <dbReference type="NCBI Taxonomy" id="148813"/>
    <lineage>
        <taxon>Bacteria</taxon>
        <taxon>Pseudomonadati</taxon>
        <taxon>Campylobacterota</taxon>
        <taxon>Epsilonproteobacteria</taxon>
        <taxon>Campylobacterales</taxon>
        <taxon>Sulfurimonadaceae</taxon>
        <taxon>Sulfuricurvum</taxon>
    </lineage>
</organism>
<comment type="subunit">
    <text evidence="4">Part of the 50S ribosomal subunit. Contacts protein L32.</text>
</comment>
<dbReference type="AlphaFoldDB" id="A0A2D3WCP5"/>
<keyword evidence="2 4" id="KW-0689">Ribosomal protein</keyword>
<dbReference type="Gene3D" id="3.90.1030.10">
    <property type="entry name" value="Ribosomal protein L17"/>
    <property type="match status" value="1"/>
</dbReference>
<dbReference type="FunFam" id="3.90.1030.10:FF:000001">
    <property type="entry name" value="50S ribosomal protein L17"/>
    <property type="match status" value="1"/>
</dbReference>
<dbReference type="Pfam" id="PF01196">
    <property type="entry name" value="Ribosomal_L17"/>
    <property type="match status" value="1"/>
</dbReference>
<name>A0A2D3WCP5_9BACT</name>
<dbReference type="PANTHER" id="PTHR14413:SF16">
    <property type="entry name" value="LARGE RIBOSOMAL SUBUNIT PROTEIN BL17M"/>
    <property type="match status" value="1"/>
</dbReference>
<dbReference type="EMBL" id="DLUI01000044">
    <property type="protein sequence ID" value="DAB39061.1"/>
    <property type="molecule type" value="Genomic_DNA"/>
</dbReference>
<accession>A0A2D3WCP5</accession>
<keyword evidence="3 4" id="KW-0687">Ribonucleoprotein</keyword>
<reference evidence="6 7" key="1">
    <citation type="journal article" date="2017" name="Front. Microbiol.">
        <title>Comparative Genomic Analysis of the Class Epsilonproteobacteria and Proposed Reclassification to Epsilonbacteraeota (phyl. nov.).</title>
        <authorList>
            <person name="Waite D.W."/>
            <person name="Vanwonterghem I."/>
            <person name="Rinke C."/>
            <person name="Parks D.H."/>
            <person name="Zhang Y."/>
            <person name="Takai K."/>
            <person name="Sievert S.M."/>
            <person name="Simon J."/>
            <person name="Campbell B.J."/>
            <person name="Hanson T.E."/>
            <person name="Woyke T."/>
            <person name="Klotz M.G."/>
            <person name="Hugenholtz P."/>
        </authorList>
    </citation>
    <scope>NUCLEOTIDE SEQUENCE [LARGE SCALE GENOMIC DNA]</scope>
    <source>
        <strain evidence="6">UBA12443</strain>
    </source>
</reference>
<dbReference type="NCBIfam" id="TIGR00059">
    <property type="entry name" value="L17"/>
    <property type="match status" value="1"/>
</dbReference>
<evidence type="ECO:0000256" key="5">
    <source>
        <dbReference type="RuleBase" id="RU000660"/>
    </source>
</evidence>
<evidence type="ECO:0000256" key="1">
    <source>
        <dbReference type="ARBA" id="ARBA00008777"/>
    </source>
</evidence>
<dbReference type="HAMAP" id="MF_01368">
    <property type="entry name" value="Ribosomal_bL17"/>
    <property type="match status" value="1"/>
</dbReference>
<evidence type="ECO:0000256" key="3">
    <source>
        <dbReference type="ARBA" id="ARBA00023274"/>
    </source>
</evidence>
<gene>
    <name evidence="4 6" type="primary">rplQ</name>
    <name evidence="6" type="ORF">CFH83_02665</name>
</gene>
<dbReference type="RefSeq" id="WP_294894092.1">
    <property type="nucleotide sequence ID" value="NZ_DLUI01000044.1"/>
</dbReference>
<dbReference type="SUPFAM" id="SSF64263">
    <property type="entry name" value="Prokaryotic ribosomal protein L17"/>
    <property type="match status" value="1"/>
</dbReference>
<dbReference type="GO" id="GO:0003735">
    <property type="term" value="F:structural constituent of ribosome"/>
    <property type="evidence" value="ECO:0007669"/>
    <property type="project" value="InterPro"/>
</dbReference>
<dbReference type="InterPro" id="IPR000456">
    <property type="entry name" value="Ribosomal_bL17"/>
</dbReference>
<evidence type="ECO:0000256" key="4">
    <source>
        <dbReference type="HAMAP-Rule" id="MF_01368"/>
    </source>
</evidence>